<organism evidence="3 4">
    <name type="scientific">Candidatus Abyssobacteria bacterium SURF_17</name>
    <dbReference type="NCBI Taxonomy" id="2093361"/>
    <lineage>
        <taxon>Bacteria</taxon>
        <taxon>Pseudomonadati</taxon>
        <taxon>Candidatus Hydrogenedentota</taxon>
        <taxon>Candidatus Abyssobacteria</taxon>
    </lineage>
</organism>
<dbReference type="InterPro" id="IPR000192">
    <property type="entry name" value="Aminotrans_V_dom"/>
</dbReference>
<reference evidence="3 4" key="1">
    <citation type="journal article" date="2017" name="ISME J.">
        <title>Energy and carbon metabolisms in a deep terrestrial subsurface fluid microbial community.</title>
        <authorList>
            <person name="Momper L."/>
            <person name="Jungbluth S.P."/>
            <person name="Lee M.D."/>
            <person name="Amend J.P."/>
        </authorList>
    </citation>
    <scope>NUCLEOTIDE SEQUENCE [LARGE SCALE GENOMIC DNA]</scope>
    <source>
        <strain evidence="3">SURF_17</strain>
    </source>
</reference>
<dbReference type="GO" id="GO:0008483">
    <property type="term" value="F:transaminase activity"/>
    <property type="evidence" value="ECO:0007669"/>
    <property type="project" value="UniProtKB-KW"/>
</dbReference>
<dbReference type="InterPro" id="IPR015422">
    <property type="entry name" value="PyrdxlP-dep_Trfase_small"/>
</dbReference>
<dbReference type="Proteomes" id="UP000285961">
    <property type="component" value="Unassembled WGS sequence"/>
</dbReference>
<dbReference type="SUPFAM" id="SSF53383">
    <property type="entry name" value="PLP-dependent transferases"/>
    <property type="match status" value="1"/>
</dbReference>
<dbReference type="EMBL" id="QZKI01000022">
    <property type="protein sequence ID" value="RJP73956.1"/>
    <property type="molecule type" value="Genomic_DNA"/>
</dbReference>
<dbReference type="PANTHER" id="PTHR43586:SF8">
    <property type="entry name" value="CYSTEINE DESULFURASE 1, CHLOROPLASTIC"/>
    <property type="match status" value="1"/>
</dbReference>
<dbReference type="Gene3D" id="3.40.640.10">
    <property type="entry name" value="Type I PLP-dependent aspartate aminotransferase-like (Major domain)"/>
    <property type="match status" value="1"/>
</dbReference>
<name>A0A419F6E1_9BACT</name>
<feature type="domain" description="Aminotransferase class V" evidence="2">
    <location>
        <begin position="38"/>
        <end position="381"/>
    </location>
</feature>
<dbReference type="InterPro" id="IPR015424">
    <property type="entry name" value="PyrdxlP-dep_Trfase"/>
</dbReference>
<sequence length="393" mass="44026">MTVRKTDDVNTAVERARAELPIVSRRIFFNTGWSGPSPRLVLDEQKRMLEWLSTEGVSHHNYAQLSKDLDVLRSRLAALFGADADEIAIARSTTSGINIVLGGFDWERGQKVVTTNVEHGAVLIPVYALRDRYGVEVEIVDLSDGRNVLRKLARAIDKRTKLVVLSHVSFNTGLRLPLKELAALVADRGTQLLVDGAQSAGAIKVNFHEIGCDYYAFPGHKWMLGPDSTGALYIRRDRLAGLKLCFAGNESAKKFDSRGKVVYQRTARKFEMCDFNATLISGWLKALDFMEEFGVDSIERAIRENTGYLKTKLARVKGVRVLTPRKWTQSAGLVSIEFVRKRAKDAFAALLKQGIIVRYTPPPSYLRISVNYFNTRAEMDALVDALERFSRKA</sequence>
<dbReference type="Gene3D" id="3.90.1150.10">
    <property type="entry name" value="Aspartate Aminotransferase, domain 1"/>
    <property type="match status" value="1"/>
</dbReference>
<dbReference type="Pfam" id="PF00266">
    <property type="entry name" value="Aminotran_5"/>
    <property type="match status" value="1"/>
</dbReference>
<dbReference type="AlphaFoldDB" id="A0A419F6E1"/>
<comment type="caution">
    <text evidence="3">The sequence shown here is derived from an EMBL/GenBank/DDBJ whole genome shotgun (WGS) entry which is preliminary data.</text>
</comment>
<accession>A0A419F6E1</accession>
<evidence type="ECO:0000313" key="4">
    <source>
        <dbReference type="Proteomes" id="UP000285961"/>
    </source>
</evidence>
<evidence type="ECO:0000259" key="2">
    <source>
        <dbReference type="Pfam" id="PF00266"/>
    </source>
</evidence>
<evidence type="ECO:0000313" key="3">
    <source>
        <dbReference type="EMBL" id="RJP73956.1"/>
    </source>
</evidence>
<proteinExistence type="predicted"/>
<keyword evidence="3" id="KW-0032">Aminotransferase</keyword>
<keyword evidence="1" id="KW-0663">Pyridoxal phosphate</keyword>
<protein>
    <submittedName>
        <fullName evidence="3">Aminotransferase class V-fold PLP-dependent enzyme</fullName>
    </submittedName>
</protein>
<keyword evidence="3" id="KW-0808">Transferase</keyword>
<gene>
    <name evidence="3" type="ORF">C4532_03795</name>
</gene>
<evidence type="ECO:0000256" key="1">
    <source>
        <dbReference type="ARBA" id="ARBA00022898"/>
    </source>
</evidence>
<dbReference type="InterPro" id="IPR015421">
    <property type="entry name" value="PyrdxlP-dep_Trfase_major"/>
</dbReference>
<dbReference type="PANTHER" id="PTHR43586">
    <property type="entry name" value="CYSTEINE DESULFURASE"/>
    <property type="match status" value="1"/>
</dbReference>